<evidence type="ECO:0000259" key="5">
    <source>
        <dbReference type="Pfam" id="PF04198"/>
    </source>
</evidence>
<comment type="similarity">
    <text evidence="1">Belongs to the SorC transcriptional regulatory family.</text>
</comment>
<dbReference type="Gene3D" id="3.40.50.1360">
    <property type="match status" value="1"/>
</dbReference>
<organism evidence="7 8">
    <name type="scientific">Mitsuokella multacida DSM 20544</name>
    <dbReference type="NCBI Taxonomy" id="500635"/>
    <lineage>
        <taxon>Bacteria</taxon>
        <taxon>Bacillati</taxon>
        <taxon>Bacillota</taxon>
        <taxon>Negativicutes</taxon>
        <taxon>Selenomonadales</taxon>
        <taxon>Selenomonadaceae</taxon>
        <taxon>Mitsuokella</taxon>
    </lineage>
</organism>
<comment type="caution">
    <text evidence="7">The sequence shown here is derived from an EMBL/GenBank/DDBJ whole genome shotgun (WGS) entry which is preliminary data.</text>
</comment>
<dbReference type="Pfam" id="PF08281">
    <property type="entry name" value="Sigma70_r4_2"/>
    <property type="match status" value="1"/>
</dbReference>
<keyword evidence="8" id="KW-1185">Reference proteome</keyword>
<dbReference type="GO" id="GO:0006352">
    <property type="term" value="P:DNA-templated transcription initiation"/>
    <property type="evidence" value="ECO:0007669"/>
    <property type="project" value="InterPro"/>
</dbReference>
<gene>
    <name evidence="7" type="ORF">MITSMUL_04053</name>
</gene>
<name>C9KLG9_9FIRM</name>
<reference evidence="7" key="1">
    <citation type="submission" date="2009-09" db="EMBL/GenBank/DDBJ databases">
        <authorList>
            <person name="Weinstock G."/>
            <person name="Sodergren E."/>
            <person name="Clifton S."/>
            <person name="Fulton L."/>
            <person name="Fulton B."/>
            <person name="Courtney L."/>
            <person name="Fronick C."/>
            <person name="Harrison M."/>
            <person name="Strong C."/>
            <person name="Farmer C."/>
            <person name="Delahaunty K."/>
            <person name="Markovic C."/>
            <person name="Hall O."/>
            <person name="Minx P."/>
            <person name="Tomlinson C."/>
            <person name="Mitreva M."/>
            <person name="Nelson J."/>
            <person name="Hou S."/>
            <person name="Wollam A."/>
            <person name="Pepin K.H."/>
            <person name="Johnson M."/>
            <person name="Bhonagiri V."/>
            <person name="Nash W.E."/>
            <person name="Warren W."/>
            <person name="Chinwalla A."/>
            <person name="Mardis E.R."/>
            <person name="Wilson R.K."/>
        </authorList>
    </citation>
    <scope>NUCLEOTIDE SEQUENCE [LARGE SCALE GENOMIC DNA]</scope>
    <source>
        <strain evidence="7">DSM 20544</strain>
    </source>
</reference>
<keyword evidence="3" id="KW-0238">DNA-binding</keyword>
<evidence type="ECO:0000256" key="1">
    <source>
        <dbReference type="ARBA" id="ARBA00010466"/>
    </source>
</evidence>
<dbReference type="SUPFAM" id="SSF46689">
    <property type="entry name" value="Homeodomain-like"/>
    <property type="match status" value="1"/>
</dbReference>
<evidence type="ECO:0000313" key="7">
    <source>
        <dbReference type="EMBL" id="EEX68983.1"/>
    </source>
</evidence>
<dbReference type="SUPFAM" id="SSF100950">
    <property type="entry name" value="NagB/RpiA/CoA transferase-like"/>
    <property type="match status" value="1"/>
</dbReference>
<dbReference type="InterPro" id="IPR007324">
    <property type="entry name" value="Sugar-bd_dom_put"/>
</dbReference>
<feature type="domain" description="Sugar-binding" evidence="5">
    <location>
        <begin position="72"/>
        <end position="321"/>
    </location>
</feature>
<evidence type="ECO:0000259" key="6">
    <source>
        <dbReference type="Pfam" id="PF08281"/>
    </source>
</evidence>
<dbReference type="InterPro" id="IPR009057">
    <property type="entry name" value="Homeodomain-like_sf"/>
</dbReference>
<dbReference type="AlphaFoldDB" id="C9KLG9"/>
<dbReference type="Pfam" id="PF04198">
    <property type="entry name" value="Sugar-bind"/>
    <property type="match status" value="1"/>
</dbReference>
<dbReference type="GO" id="GO:0016987">
    <property type="term" value="F:sigma factor activity"/>
    <property type="evidence" value="ECO:0007669"/>
    <property type="project" value="InterPro"/>
</dbReference>
<dbReference type="InterPro" id="IPR013249">
    <property type="entry name" value="RNA_pol_sigma70_r4_t2"/>
</dbReference>
<dbReference type="eggNOG" id="COG2390">
    <property type="taxonomic scope" value="Bacteria"/>
</dbReference>
<accession>C9KLG9</accession>
<dbReference type="Gene3D" id="1.10.10.60">
    <property type="entry name" value="Homeodomain-like"/>
    <property type="match status" value="1"/>
</dbReference>
<dbReference type="PANTHER" id="PTHR34294:SF1">
    <property type="entry name" value="TRANSCRIPTIONAL REGULATOR LSRR"/>
    <property type="match status" value="1"/>
</dbReference>
<evidence type="ECO:0000313" key="8">
    <source>
        <dbReference type="Proteomes" id="UP000003671"/>
    </source>
</evidence>
<evidence type="ECO:0000256" key="2">
    <source>
        <dbReference type="ARBA" id="ARBA00023015"/>
    </source>
</evidence>
<dbReference type="STRING" id="500635.MITSMUL_04053"/>
<keyword evidence="2" id="KW-0805">Transcription regulation</keyword>
<dbReference type="PATRIC" id="fig|500635.8.peg.438"/>
<evidence type="ECO:0000256" key="4">
    <source>
        <dbReference type="ARBA" id="ARBA00023163"/>
    </source>
</evidence>
<dbReference type="PANTHER" id="PTHR34294">
    <property type="entry name" value="TRANSCRIPTIONAL REGULATOR-RELATED"/>
    <property type="match status" value="1"/>
</dbReference>
<dbReference type="GO" id="GO:0030246">
    <property type="term" value="F:carbohydrate binding"/>
    <property type="evidence" value="ECO:0007669"/>
    <property type="project" value="InterPro"/>
</dbReference>
<dbReference type="GO" id="GO:0003677">
    <property type="term" value="F:DNA binding"/>
    <property type="evidence" value="ECO:0007669"/>
    <property type="project" value="UniProtKB-KW"/>
</dbReference>
<proteinExistence type="inferred from homology"/>
<protein>
    <submittedName>
        <fullName evidence="7">Sugar-binding domain protein</fullName>
    </submittedName>
</protein>
<dbReference type="HOGENOM" id="CLU_054506_1_1_9"/>
<dbReference type="Proteomes" id="UP000003671">
    <property type="component" value="Unassembled WGS sequence"/>
</dbReference>
<dbReference type="CDD" id="cd00093">
    <property type="entry name" value="HTH_XRE"/>
    <property type="match status" value="1"/>
</dbReference>
<sequence>MWGGYRGGEIAMMPVEKRILIKAASMYYLDHMKQSEIARRMGVDRTTVSKYLKKAMNNGIVKIEVESDSYEEIEAALERRFGLREAYVVPKSYDMLAIKQSMAHAGLNLLRRIMADGQVIGMAWGSTIQELTKYAHREKMPQLDIDFVPIDGGPESIDSDHHVNTICYEMAKTVGGRSHFIYAPAITRTSEIRDAILQDANYEKISQLWQQLDIAIVGIGAPVKSSNLVWAGYFGRDAIDSMRRTGAVGEICSVFYDKDGNPVQTPFTDRTIAVPLDTLRNLPYCIGMAASREKVPAIMGALRGHLINVLITDESTATILLHE</sequence>
<dbReference type="InterPro" id="IPR001387">
    <property type="entry name" value="Cro/C1-type_HTH"/>
</dbReference>
<evidence type="ECO:0000256" key="3">
    <source>
        <dbReference type="ARBA" id="ARBA00023125"/>
    </source>
</evidence>
<dbReference type="EMBL" id="ABWK02000012">
    <property type="protein sequence ID" value="EEX68983.1"/>
    <property type="molecule type" value="Genomic_DNA"/>
</dbReference>
<feature type="domain" description="RNA polymerase sigma factor 70 region 4 type 2" evidence="6">
    <location>
        <begin position="26"/>
        <end position="56"/>
    </location>
</feature>
<dbReference type="InterPro" id="IPR037171">
    <property type="entry name" value="NagB/RpiA_transferase-like"/>
</dbReference>
<keyword evidence="4" id="KW-0804">Transcription</keyword>
<dbReference type="InterPro" id="IPR051054">
    <property type="entry name" value="SorC_transcr_regulators"/>
</dbReference>